<gene>
    <name evidence="2" type="ORF">OLEA9_A066263</name>
</gene>
<dbReference type="InterPro" id="IPR015410">
    <property type="entry name" value="DUF1985"/>
</dbReference>
<comment type="caution">
    <text evidence="2">The sequence shown here is derived from an EMBL/GenBank/DDBJ whole genome shotgun (WGS) entry which is preliminary data.</text>
</comment>
<reference evidence="2 3" key="1">
    <citation type="submission" date="2019-12" db="EMBL/GenBank/DDBJ databases">
        <authorList>
            <person name="Alioto T."/>
            <person name="Alioto T."/>
            <person name="Gomez Garrido J."/>
        </authorList>
    </citation>
    <scope>NUCLEOTIDE SEQUENCE [LARGE SCALE GENOMIC DNA]</scope>
</reference>
<proteinExistence type="predicted"/>
<name>A0A8S0PU78_OLEEU</name>
<keyword evidence="3" id="KW-1185">Reference proteome</keyword>
<sequence length="199" mass="23241">MNATQRELFKRTCFGQFFEMREMRLRHQVIHKFLLIEVRQSTHVEMWFKVAGKHLMFSVEEFALASGLACQGDDNTNEFKIGHSRIKHLFFKHKKNVYMKDVENTFNNLTAATSDKDVVRLGALYLISSFPYTTTSANVVPHEYFQISESPYMDTFSWGKELFQITYMYLKLALAKTNAKLEDPKGILSYRLHGFPLAF</sequence>
<dbReference type="PANTHER" id="PTHR48449">
    <property type="entry name" value="DUF1985 DOMAIN-CONTAINING PROTEIN"/>
    <property type="match status" value="1"/>
</dbReference>
<dbReference type="OrthoDB" id="1306375at2759"/>
<dbReference type="PANTHER" id="PTHR48449:SF1">
    <property type="entry name" value="DUF1985 DOMAIN-CONTAINING PROTEIN"/>
    <property type="match status" value="1"/>
</dbReference>
<dbReference type="AlphaFoldDB" id="A0A8S0PU78"/>
<evidence type="ECO:0000313" key="2">
    <source>
        <dbReference type="EMBL" id="CAA2957826.1"/>
    </source>
</evidence>
<dbReference type="Proteomes" id="UP000594638">
    <property type="component" value="Unassembled WGS sequence"/>
</dbReference>
<accession>A0A8S0PU78</accession>
<feature type="domain" description="DUF1985" evidence="1">
    <location>
        <begin position="35"/>
        <end position="166"/>
    </location>
</feature>
<protein>
    <recommendedName>
        <fullName evidence="1">DUF1985 domain-containing protein</fullName>
    </recommendedName>
</protein>
<organism evidence="2 3">
    <name type="scientific">Olea europaea subsp. europaea</name>
    <dbReference type="NCBI Taxonomy" id="158383"/>
    <lineage>
        <taxon>Eukaryota</taxon>
        <taxon>Viridiplantae</taxon>
        <taxon>Streptophyta</taxon>
        <taxon>Embryophyta</taxon>
        <taxon>Tracheophyta</taxon>
        <taxon>Spermatophyta</taxon>
        <taxon>Magnoliopsida</taxon>
        <taxon>eudicotyledons</taxon>
        <taxon>Gunneridae</taxon>
        <taxon>Pentapetalae</taxon>
        <taxon>asterids</taxon>
        <taxon>lamiids</taxon>
        <taxon>Lamiales</taxon>
        <taxon>Oleaceae</taxon>
        <taxon>Oleeae</taxon>
        <taxon>Olea</taxon>
    </lineage>
</organism>
<dbReference type="Pfam" id="PF09331">
    <property type="entry name" value="DUF1985"/>
    <property type="match status" value="1"/>
</dbReference>
<dbReference type="Gramene" id="OE9A066263T1">
    <property type="protein sequence ID" value="OE9A066263C1"/>
    <property type="gene ID" value="OE9A066263"/>
</dbReference>
<dbReference type="EMBL" id="CACTIH010000240">
    <property type="protein sequence ID" value="CAA2957826.1"/>
    <property type="molecule type" value="Genomic_DNA"/>
</dbReference>
<evidence type="ECO:0000313" key="3">
    <source>
        <dbReference type="Proteomes" id="UP000594638"/>
    </source>
</evidence>
<evidence type="ECO:0000259" key="1">
    <source>
        <dbReference type="Pfam" id="PF09331"/>
    </source>
</evidence>